<reference evidence="2" key="1">
    <citation type="submission" date="2018-06" db="EMBL/GenBank/DDBJ databases">
        <authorList>
            <person name="Zhirakovskaya E."/>
        </authorList>
    </citation>
    <scope>NUCLEOTIDE SEQUENCE</scope>
</reference>
<organism evidence="2">
    <name type="scientific">hydrothermal vent metagenome</name>
    <dbReference type="NCBI Taxonomy" id="652676"/>
    <lineage>
        <taxon>unclassified sequences</taxon>
        <taxon>metagenomes</taxon>
        <taxon>ecological metagenomes</taxon>
    </lineage>
</organism>
<keyword evidence="1" id="KW-0812">Transmembrane</keyword>
<dbReference type="EMBL" id="UOFL01000043">
    <property type="protein sequence ID" value="VAW73468.1"/>
    <property type="molecule type" value="Genomic_DNA"/>
</dbReference>
<evidence type="ECO:0000313" key="2">
    <source>
        <dbReference type="EMBL" id="VAW73468.1"/>
    </source>
</evidence>
<protein>
    <submittedName>
        <fullName evidence="2">Uncharacterized protein</fullName>
    </submittedName>
</protein>
<dbReference type="InterPro" id="IPR021806">
    <property type="entry name" value="DUF3379"/>
</dbReference>
<sequence length="233" mass="26172">MNCLDVCRQLASDPDHLDQKIQTHLQSCAQCTFYALEQKKFNQKLQLAANIDVPKALAERIMLRQSIEQQNQGKISKRSIVAVAAMLLVTVGLSASLLFTQSVSILESVVTTHIKNEKHHLSEFKSISQSQLNLMLSPLKLLVTTNPQKMTYAGTCHIRKHNGAHFVVRGMQGKVTILVMPGEFITTVKKINDRKYKGLIYPTSYGSMAVVGEVDENVEKIYQEFNRLVKIKS</sequence>
<gene>
    <name evidence="2" type="ORF">MNBD_GAMMA12-3377</name>
</gene>
<accession>A0A3B0XYK2</accession>
<keyword evidence="1" id="KW-1133">Transmembrane helix</keyword>
<evidence type="ECO:0000256" key="1">
    <source>
        <dbReference type="SAM" id="Phobius"/>
    </source>
</evidence>
<proteinExistence type="predicted"/>
<name>A0A3B0XYK2_9ZZZZ</name>
<feature type="transmembrane region" description="Helical" evidence="1">
    <location>
        <begin position="80"/>
        <end position="99"/>
    </location>
</feature>
<dbReference type="Pfam" id="PF11859">
    <property type="entry name" value="DUF3379"/>
    <property type="match status" value="1"/>
</dbReference>
<dbReference type="AlphaFoldDB" id="A0A3B0XYK2"/>
<keyword evidence="1" id="KW-0472">Membrane</keyword>